<dbReference type="EMBL" id="JH668466">
    <property type="protein sequence ID" value="KAG6454433.1"/>
    <property type="molecule type" value="Genomic_DNA"/>
</dbReference>
<dbReference type="AlphaFoldDB" id="A0A921ZB73"/>
<organism evidence="2 3">
    <name type="scientific">Manduca sexta</name>
    <name type="common">Tobacco hawkmoth</name>
    <name type="synonym">Tobacco hornworm</name>
    <dbReference type="NCBI Taxonomy" id="7130"/>
    <lineage>
        <taxon>Eukaryota</taxon>
        <taxon>Metazoa</taxon>
        <taxon>Ecdysozoa</taxon>
        <taxon>Arthropoda</taxon>
        <taxon>Hexapoda</taxon>
        <taxon>Insecta</taxon>
        <taxon>Pterygota</taxon>
        <taxon>Neoptera</taxon>
        <taxon>Endopterygota</taxon>
        <taxon>Lepidoptera</taxon>
        <taxon>Glossata</taxon>
        <taxon>Ditrysia</taxon>
        <taxon>Bombycoidea</taxon>
        <taxon>Sphingidae</taxon>
        <taxon>Sphinginae</taxon>
        <taxon>Sphingini</taxon>
        <taxon>Manduca</taxon>
    </lineage>
</organism>
<evidence type="ECO:0000256" key="1">
    <source>
        <dbReference type="SAM" id="SignalP"/>
    </source>
</evidence>
<feature type="chain" id="PRO_5037301651" evidence="1">
    <location>
        <begin position="22"/>
        <end position="269"/>
    </location>
</feature>
<name>A0A921ZB73_MANSE</name>
<keyword evidence="1" id="KW-0732">Signal</keyword>
<accession>A0A921ZB73</accession>
<dbReference type="OrthoDB" id="7465467at2759"/>
<evidence type="ECO:0000313" key="3">
    <source>
        <dbReference type="Proteomes" id="UP000791440"/>
    </source>
</evidence>
<evidence type="ECO:0000313" key="2">
    <source>
        <dbReference type="EMBL" id="KAG6454433.1"/>
    </source>
</evidence>
<gene>
    <name evidence="2" type="ORF">O3G_MSEX008672</name>
</gene>
<reference evidence="2" key="2">
    <citation type="submission" date="2020-12" db="EMBL/GenBank/DDBJ databases">
        <authorList>
            <person name="Kanost M."/>
        </authorList>
    </citation>
    <scope>NUCLEOTIDE SEQUENCE</scope>
</reference>
<keyword evidence="3" id="KW-1185">Reference proteome</keyword>
<proteinExistence type="predicted"/>
<reference evidence="2" key="1">
    <citation type="journal article" date="2016" name="Insect Biochem. Mol. Biol.">
        <title>Multifaceted biological insights from a draft genome sequence of the tobacco hornworm moth, Manduca sexta.</title>
        <authorList>
            <person name="Kanost M.R."/>
            <person name="Arrese E.L."/>
            <person name="Cao X."/>
            <person name="Chen Y.R."/>
            <person name="Chellapilla S."/>
            <person name="Goldsmith M.R."/>
            <person name="Grosse-Wilde E."/>
            <person name="Heckel D.G."/>
            <person name="Herndon N."/>
            <person name="Jiang H."/>
            <person name="Papanicolaou A."/>
            <person name="Qu J."/>
            <person name="Soulages J.L."/>
            <person name="Vogel H."/>
            <person name="Walters J."/>
            <person name="Waterhouse R.M."/>
            <person name="Ahn S.J."/>
            <person name="Almeida F.C."/>
            <person name="An C."/>
            <person name="Aqrawi P."/>
            <person name="Bretschneider A."/>
            <person name="Bryant W.B."/>
            <person name="Bucks S."/>
            <person name="Chao H."/>
            <person name="Chevignon G."/>
            <person name="Christen J.M."/>
            <person name="Clarke D.F."/>
            <person name="Dittmer N.T."/>
            <person name="Ferguson L.C.F."/>
            <person name="Garavelou S."/>
            <person name="Gordon K.H.J."/>
            <person name="Gunaratna R.T."/>
            <person name="Han Y."/>
            <person name="Hauser F."/>
            <person name="He Y."/>
            <person name="Heidel-Fischer H."/>
            <person name="Hirsh A."/>
            <person name="Hu Y."/>
            <person name="Jiang H."/>
            <person name="Kalra D."/>
            <person name="Klinner C."/>
            <person name="Konig C."/>
            <person name="Kovar C."/>
            <person name="Kroll A.R."/>
            <person name="Kuwar S.S."/>
            <person name="Lee S.L."/>
            <person name="Lehman R."/>
            <person name="Li K."/>
            <person name="Li Z."/>
            <person name="Liang H."/>
            <person name="Lovelace S."/>
            <person name="Lu Z."/>
            <person name="Mansfield J.H."/>
            <person name="McCulloch K.J."/>
            <person name="Mathew T."/>
            <person name="Morton B."/>
            <person name="Muzny D.M."/>
            <person name="Neunemann D."/>
            <person name="Ongeri F."/>
            <person name="Pauchet Y."/>
            <person name="Pu L.L."/>
            <person name="Pyrousis I."/>
            <person name="Rao X.J."/>
            <person name="Redding A."/>
            <person name="Roesel C."/>
            <person name="Sanchez-Gracia A."/>
            <person name="Schaack S."/>
            <person name="Shukla A."/>
            <person name="Tetreau G."/>
            <person name="Wang Y."/>
            <person name="Xiong G.H."/>
            <person name="Traut W."/>
            <person name="Walsh T.K."/>
            <person name="Worley K.C."/>
            <person name="Wu D."/>
            <person name="Wu W."/>
            <person name="Wu Y.Q."/>
            <person name="Zhang X."/>
            <person name="Zou Z."/>
            <person name="Zucker H."/>
            <person name="Briscoe A.D."/>
            <person name="Burmester T."/>
            <person name="Clem R.J."/>
            <person name="Feyereisen R."/>
            <person name="Grimmelikhuijzen C.J.P."/>
            <person name="Hamodrakas S.J."/>
            <person name="Hansson B.S."/>
            <person name="Huguet E."/>
            <person name="Jermiin L.S."/>
            <person name="Lan Q."/>
            <person name="Lehman H.K."/>
            <person name="Lorenzen M."/>
            <person name="Merzendorfer H."/>
            <person name="Michalopoulos I."/>
            <person name="Morton D.B."/>
            <person name="Muthukrishnan S."/>
            <person name="Oakeshott J.G."/>
            <person name="Palmer W."/>
            <person name="Park Y."/>
            <person name="Passarelli A.L."/>
            <person name="Rozas J."/>
            <person name="Schwartz L.M."/>
            <person name="Smith W."/>
            <person name="Southgate A."/>
            <person name="Vilcinskas A."/>
            <person name="Vogt R."/>
            <person name="Wang P."/>
            <person name="Werren J."/>
            <person name="Yu X.Q."/>
            <person name="Zhou J.J."/>
            <person name="Brown S.J."/>
            <person name="Scherer S.E."/>
            <person name="Richards S."/>
            <person name="Blissard G.W."/>
        </authorList>
    </citation>
    <scope>NUCLEOTIDE SEQUENCE</scope>
</reference>
<protein>
    <submittedName>
        <fullName evidence="2">Uncharacterized protein</fullName>
    </submittedName>
</protein>
<dbReference type="Proteomes" id="UP000791440">
    <property type="component" value="Unassembled WGS sequence"/>
</dbReference>
<sequence length="269" mass="30552">MSISLSTCFIISRMFIISVCAPKLERLLTNSISSESNYLENDDIIVPRQNFHILRAIDNSQEISKKDCAGYDYDATKCKYVNDRILCGYNKNLGNFNDNKDVIDLGNGCQMRGNRIECGYLVGPFVNPRRPPAHDNEEEYHTEQTPRRKATNAIKYLELTEKEKVIENTKPTTKLVVLNDSKTKETEKPILDTLTTKKMTPNTPNTKNTPFFSTTLKKITTKIYKFNITSTPPKTSPQTTESAAIEIISTKKKPMSKCVEKGDRIVCYD</sequence>
<feature type="signal peptide" evidence="1">
    <location>
        <begin position="1"/>
        <end position="21"/>
    </location>
</feature>
<comment type="caution">
    <text evidence="2">The sequence shown here is derived from an EMBL/GenBank/DDBJ whole genome shotgun (WGS) entry which is preliminary data.</text>
</comment>